<organism evidence="3 4">
    <name type="scientific">Spongiactinospora rosea</name>
    <dbReference type="NCBI Taxonomy" id="2248750"/>
    <lineage>
        <taxon>Bacteria</taxon>
        <taxon>Bacillati</taxon>
        <taxon>Actinomycetota</taxon>
        <taxon>Actinomycetes</taxon>
        <taxon>Streptosporangiales</taxon>
        <taxon>Streptosporangiaceae</taxon>
        <taxon>Spongiactinospora</taxon>
    </lineage>
</organism>
<feature type="transmembrane region" description="Helical" evidence="2">
    <location>
        <begin position="97"/>
        <end position="117"/>
    </location>
</feature>
<feature type="region of interest" description="Disordered" evidence="1">
    <location>
        <begin position="1"/>
        <end position="37"/>
    </location>
</feature>
<reference evidence="3 4" key="1">
    <citation type="submission" date="2018-06" db="EMBL/GenBank/DDBJ databases">
        <title>Sphaerisporangium craniellae sp. nov., isolated from a marine sponge in the South China Sea.</title>
        <authorList>
            <person name="Li L."/>
        </authorList>
    </citation>
    <scope>NUCLEOTIDE SEQUENCE [LARGE SCALE GENOMIC DNA]</scope>
    <source>
        <strain evidence="3 4">LHW63015</strain>
    </source>
</reference>
<keyword evidence="2" id="KW-0472">Membrane</keyword>
<evidence type="ECO:0000313" key="4">
    <source>
        <dbReference type="Proteomes" id="UP000253303"/>
    </source>
</evidence>
<evidence type="ECO:0000256" key="1">
    <source>
        <dbReference type="SAM" id="MobiDB-lite"/>
    </source>
</evidence>
<proteinExistence type="predicted"/>
<name>A0A366LV66_9ACTN</name>
<keyword evidence="2" id="KW-1133">Transmembrane helix</keyword>
<keyword evidence="2" id="KW-0812">Transmembrane</keyword>
<sequence>MPQQPPPGEYGGPGQPEDYGQPPPYPQQTPYAYGQPYGAPPEPKRGGGLATTALVLGILSPFLLFACLFGVITAIVGLIIGIIALTRKTHLGRAWAGIILSVLTLIAAVALVAWSYASFSDCMGLPTQAETQRCIEAKLGIDGAVSPQ</sequence>
<protein>
    <recommendedName>
        <fullName evidence="5">DUF4190 domain-containing protein</fullName>
    </recommendedName>
</protein>
<evidence type="ECO:0000313" key="3">
    <source>
        <dbReference type="EMBL" id="RBQ17848.1"/>
    </source>
</evidence>
<dbReference type="AlphaFoldDB" id="A0A366LV66"/>
<keyword evidence="4" id="KW-1185">Reference proteome</keyword>
<dbReference type="Proteomes" id="UP000253303">
    <property type="component" value="Unassembled WGS sequence"/>
</dbReference>
<evidence type="ECO:0008006" key="5">
    <source>
        <dbReference type="Google" id="ProtNLM"/>
    </source>
</evidence>
<comment type="caution">
    <text evidence="3">The sequence shown here is derived from an EMBL/GenBank/DDBJ whole genome shotgun (WGS) entry which is preliminary data.</text>
</comment>
<gene>
    <name evidence="3" type="ORF">DP939_23630</name>
</gene>
<dbReference type="EMBL" id="QMEY01000010">
    <property type="protein sequence ID" value="RBQ17848.1"/>
    <property type="molecule type" value="Genomic_DNA"/>
</dbReference>
<accession>A0A366LV66</accession>
<evidence type="ECO:0000256" key="2">
    <source>
        <dbReference type="SAM" id="Phobius"/>
    </source>
</evidence>
<feature type="compositionally biased region" description="Low complexity" evidence="1">
    <location>
        <begin position="28"/>
        <end position="37"/>
    </location>
</feature>
<feature type="transmembrane region" description="Helical" evidence="2">
    <location>
        <begin position="62"/>
        <end position="85"/>
    </location>
</feature>